<evidence type="ECO:0008006" key="4">
    <source>
        <dbReference type="Google" id="ProtNLM"/>
    </source>
</evidence>
<dbReference type="EMBL" id="LT550653">
    <property type="protein sequence ID" value="SAL96064.1"/>
    <property type="molecule type" value="Genomic_DNA"/>
</dbReference>
<evidence type="ECO:0000313" key="2">
    <source>
        <dbReference type="EMBL" id="SAL96064.1"/>
    </source>
</evidence>
<dbReference type="Proteomes" id="UP000078561">
    <property type="component" value="Unassembled WGS sequence"/>
</dbReference>
<dbReference type="PANTHER" id="PTHR35870:SF1">
    <property type="entry name" value="PROTEIN, PUTATIVE (AFU_ORTHOLOGUE AFUA_5G03330)-RELATED"/>
    <property type="match status" value="1"/>
</dbReference>
<sequence>MSVTFSDSLSLPGVTYASTQKLEALLKKNHVFHIYFDGVKHNHVAHNLIAVYSMGASPDQLQAIYDQHSQIQKPPLPLHFSDPAQALSNPETFIAHLGDGQYYPDYLAFFDHEIATHGVDHTFQTFYGSLSSTVAQQLRFQGLNGVLHGLIHVGYGLELSHPLLLAEGLALCAVEKPDFDTKTTAFSQLLFNPAAKTTHGGAGKRLLEVFEDLHKEKSTFVGDSTALNYDTDRGRLGAKESSTLLETICSQWHVKADAKDIKAKLDELLDLTFHLYAGTMQKSEANGAPFFDFFLMHTLTSGFFLPLVISKLQTVELQAHMLQVICRWFAVEYVLAGLPSIHTPAAAGTDTNGSLLWSEIVQEALEDKDEHVSKVIRALIKLDVARGKLEPTNAYLKAAQDTVAFRRLQKNAKPPFWYMTGLGYKL</sequence>
<evidence type="ECO:0000313" key="3">
    <source>
        <dbReference type="Proteomes" id="UP000078561"/>
    </source>
</evidence>
<reference evidence="2" key="1">
    <citation type="submission" date="2016-04" db="EMBL/GenBank/DDBJ databases">
        <authorList>
            <person name="Evans L.H."/>
            <person name="Alamgir A."/>
            <person name="Owens N."/>
            <person name="Weber N.D."/>
            <person name="Virtaneva K."/>
            <person name="Barbian K."/>
            <person name="Babar A."/>
            <person name="Rosenke K."/>
        </authorList>
    </citation>
    <scope>NUCLEOTIDE SEQUENCE [LARGE SCALE GENOMIC DNA]</scope>
    <source>
        <strain evidence="2">CBS 101.48</strain>
    </source>
</reference>
<dbReference type="STRING" id="4829.A0A163IYA8"/>
<dbReference type="OrthoDB" id="2283047at2759"/>
<keyword evidence="1" id="KW-0560">Oxidoreductase</keyword>
<dbReference type="PANTHER" id="PTHR35870">
    <property type="entry name" value="PROTEIN, PUTATIVE (AFU_ORTHOLOGUE AFUA_5G03330)-RELATED"/>
    <property type="match status" value="1"/>
</dbReference>
<dbReference type="Pfam" id="PF14027">
    <property type="entry name" value="Questin_oxidase"/>
    <property type="match status" value="1"/>
</dbReference>
<dbReference type="OMA" id="WLKIARM"/>
<keyword evidence="3" id="KW-1185">Reference proteome</keyword>
<organism evidence="2">
    <name type="scientific">Absidia glauca</name>
    <name type="common">Pin mould</name>
    <dbReference type="NCBI Taxonomy" id="4829"/>
    <lineage>
        <taxon>Eukaryota</taxon>
        <taxon>Fungi</taxon>
        <taxon>Fungi incertae sedis</taxon>
        <taxon>Mucoromycota</taxon>
        <taxon>Mucoromycotina</taxon>
        <taxon>Mucoromycetes</taxon>
        <taxon>Mucorales</taxon>
        <taxon>Cunninghamellaceae</taxon>
        <taxon>Absidia</taxon>
    </lineage>
</organism>
<dbReference type="AlphaFoldDB" id="A0A163IYA8"/>
<proteinExistence type="predicted"/>
<protein>
    <recommendedName>
        <fullName evidence="4">Oxidoreductase AflY</fullName>
    </recommendedName>
</protein>
<accession>A0A163IYA8</accession>
<dbReference type="InterPro" id="IPR025337">
    <property type="entry name" value="Questin_oxidase-like"/>
</dbReference>
<evidence type="ECO:0000256" key="1">
    <source>
        <dbReference type="ARBA" id="ARBA00023002"/>
    </source>
</evidence>
<gene>
    <name evidence="2" type="primary">ABSGL_01432.1 scaffold 1580</name>
</gene>
<name>A0A163IYA8_ABSGL</name>
<dbReference type="InParanoid" id="A0A163IYA8"/>
<dbReference type="GO" id="GO:0016491">
    <property type="term" value="F:oxidoreductase activity"/>
    <property type="evidence" value="ECO:0007669"/>
    <property type="project" value="UniProtKB-KW"/>
</dbReference>